<name>B0XES4_CULQU</name>
<dbReference type="InParanoid" id="B0XES4"/>
<reference evidence="1" key="1">
    <citation type="submission" date="2007-03" db="EMBL/GenBank/DDBJ databases">
        <title>Annotation of Culex pipiens quinquefasciatus.</title>
        <authorList>
            <consortium name="The Broad Institute Genome Sequencing Platform"/>
            <person name="Atkinson P.W."/>
            <person name="Hemingway J."/>
            <person name="Christensen B.M."/>
            <person name="Higgs S."/>
            <person name="Kodira C."/>
            <person name="Hannick L."/>
            <person name="Megy K."/>
            <person name="O'Leary S."/>
            <person name="Pearson M."/>
            <person name="Haas B.J."/>
            <person name="Mauceli E."/>
            <person name="Wortman J.R."/>
            <person name="Lee N.H."/>
            <person name="Guigo R."/>
            <person name="Stanke M."/>
            <person name="Alvarado L."/>
            <person name="Amedeo P."/>
            <person name="Antoine C.H."/>
            <person name="Arensburger P."/>
            <person name="Bidwell S.L."/>
            <person name="Crawford M."/>
            <person name="Camaro F."/>
            <person name="Devon K."/>
            <person name="Engels R."/>
            <person name="Hammond M."/>
            <person name="Howarth C."/>
            <person name="Koehrsen M."/>
            <person name="Lawson D."/>
            <person name="Montgomery P."/>
            <person name="Nene V."/>
            <person name="Nusbaum C."/>
            <person name="Puiu D."/>
            <person name="Romero-Severson J."/>
            <person name="Severson D.W."/>
            <person name="Shumway M."/>
            <person name="Sisk P."/>
            <person name="Stolte C."/>
            <person name="Zeng Q."/>
            <person name="Eisenstadt E."/>
            <person name="Fraser-Liggett C."/>
            <person name="Strausberg R."/>
            <person name="Galagan J."/>
            <person name="Birren B."/>
            <person name="Collins F.H."/>
        </authorList>
    </citation>
    <scope>NUCLEOTIDE SEQUENCE [LARGE SCALE GENOMIC DNA]</scope>
    <source>
        <strain evidence="1">JHB</strain>
    </source>
</reference>
<keyword evidence="3" id="KW-1185">Reference proteome</keyword>
<evidence type="ECO:0000313" key="3">
    <source>
        <dbReference type="Proteomes" id="UP000002320"/>
    </source>
</evidence>
<dbReference type="EnsemblMetazoa" id="CPIJ017960-RA">
    <property type="protein sequence ID" value="CPIJ017960-PA"/>
    <property type="gene ID" value="CPIJ017960"/>
</dbReference>
<evidence type="ECO:0000313" key="1">
    <source>
        <dbReference type="EMBL" id="EDS26206.1"/>
    </source>
</evidence>
<dbReference type="EMBL" id="DS232865">
    <property type="protein sequence ID" value="EDS26206.1"/>
    <property type="molecule type" value="Genomic_DNA"/>
</dbReference>
<gene>
    <name evidence="2" type="primary">6051769</name>
    <name evidence="1" type="ORF">CpipJ_CPIJ017960</name>
</gene>
<proteinExistence type="predicted"/>
<dbReference type="Proteomes" id="UP000002320">
    <property type="component" value="Unassembled WGS sequence"/>
</dbReference>
<dbReference type="VEuPathDB" id="VectorBase:CPIJ017960"/>
<accession>B0XES4</accession>
<evidence type="ECO:0000313" key="2">
    <source>
        <dbReference type="EnsemblMetazoa" id="CPIJ017960-PA"/>
    </source>
</evidence>
<organism>
    <name type="scientific">Culex quinquefasciatus</name>
    <name type="common">Southern house mosquito</name>
    <name type="synonym">Culex pungens</name>
    <dbReference type="NCBI Taxonomy" id="7176"/>
    <lineage>
        <taxon>Eukaryota</taxon>
        <taxon>Metazoa</taxon>
        <taxon>Ecdysozoa</taxon>
        <taxon>Arthropoda</taxon>
        <taxon>Hexapoda</taxon>
        <taxon>Insecta</taxon>
        <taxon>Pterygota</taxon>
        <taxon>Neoptera</taxon>
        <taxon>Endopterygota</taxon>
        <taxon>Diptera</taxon>
        <taxon>Nematocera</taxon>
        <taxon>Culicoidea</taxon>
        <taxon>Culicidae</taxon>
        <taxon>Culicinae</taxon>
        <taxon>Culicini</taxon>
        <taxon>Culex</taxon>
        <taxon>Culex</taxon>
    </lineage>
</organism>
<reference evidence="2" key="2">
    <citation type="submission" date="2020-05" db="UniProtKB">
        <authorList>
            <consortium name="EnsemblMetazoa"/>
        </authorList>
    </citation>
    <scope>IDENTIFICATION</scope>
    <source>
        <strain evidence="2">JHB</strain>
    </source>
</reference>
<dbReference type="KEGG" id="cqu:CpipJ_CPIJ017960"/>
<feature type="non-terminal residue" evidence="1">
    <location>
        <position position="1"/>
    </location>
</feature>
<dbReference type="AlphaFoldDB" id="B0XES4"/>
<dbReference type="HOGENOM" id="CLU_2243176_0_0_1"/>
<protein>
    <submittedName>
        <fullName evidence="1 2">Uncharacterized protein</fullName>
    </submittedName>
</protein>
<sequence length="105" mass="11929">AELSPRKASFVSRVSPRRGWWYFPSSTFSVHPFFALASLCQCLKIFKRKKTPIVCKVFVGAYCVATCEIFSSNNQLEIREKGKAETLNRYNKGKFVVRPCLCVGV</sequence>